<dbReference type="PANTHER" id="PTHR36925:SF1">
    <property type="entry name" value="COBALT-PRECORRIN-6A REDUCTASE"/>
    <property type="match status" value="1"/>
</dbReference>
<dbReference type="Proteomes" id="UP000076574">
    <property type="component" value="Unassembled WGS sequence"/>
</dbReference>
<reference evidence="5" key="3">
    <citation type="journal article" date="2020" name="Mol. Plant Microbe Interact.">
        <title>Complete genome sequences of four natural Pseudomonas isolates that catabolize a wide range of aromatic compounds relevant to lignin valorization.</title>
        <authorList>
            <person name="Hatmaker E.A."/>
            <person name="Presle G."/>
            <person name="Cannon O."/>
            <person name="Guss A.M."/>
            <person name="Elkins J.G."/>
        </authorList>
    </citation>
    <scope>NUCLEOTIDE SEQUENCE</scope>
    <source>
        <strain evidence="5">581</strain>
    </source>
</reference>
<dbReference type="Pfam" id="PF02571">
    <property type="entry name" value="CbiJ"/>
    <property type="match status" value="1"/>
</dbReference>
<dbReference type="EC" id="1.3.1.106" evidence="5"/>
<comment type="pathway">
    <text evidence="1">Cofactor biosynthesis; adenosylcobalamin biosynthesis.</text>
</comment>
<reference evidence="7" key="2">
    <citation type="journal article" date="2020" name="Mol. Plant Microbe">
        <title>Rhizobial microsymbionts of the narrowly endemic Oxytropis species growing in Kamchatka are characterized by significant genetic diversity and possess a set of genes that are associated with T3SS and T6SS secretion systems and can affect the development of symbiosis.</title>
        <authorList>
            <person name="Safronova V."/>
            <person name="Guro P."/>
            <person name="Sazanova A."/>
            <person name="Kuznetsova I."/>
            <person name="Belimov A."/>
            <person name="Yakubov V."/>
            <person name="Chirak E."/>
            <person name="Afonin A."/>
            <person name="Gogolev Y."/>
            <person name="Andronov E."/>
            <person name="Tikhonovich I."/>
        </authorList>
    </citation>
    <scope>NUCLEOTIDE SEQUENCE [LARGE SCALE GENOMIC DNA]</scope>
    <source>
        <strain evidence="7">581</strain>
    </source>
</reference>
<dbReference type="KEGG" id="trb:HB776_31210"/>
<evidence type="ECO:0000256" key="1">
    <source>
        <dbReference type="ARBA" id="ARBA00004953"/>
    </source>
</evidence>
<dbReference type="GO" id="GO:0016994">
    <property type="term" value="F:precorrin-6A reductase activity"/>
    <property type="evidence" value="ECO:0007669"/>
    <property type="project" value="InterPro"/>
</dbReference>
<name>A0A163Z1Z9_9BRAD</name>
<proteinExistence type="predicted"/>
<evidence type="ECO:0000313" key="6">
    <source>
        <dbReference type="Proteomes" id="UP000076574"/>
    </source>
</evidence>
<evidence type="ECO:0000256" key="2">
    <source>
        <dbReference type="ARBA" id="ARBA00022573"/>
    </source>
</evidence>
<dbReference type="STRING" id="943830.A4A58_28165"/>
<dbReference type="RefSeq" id="WP_068734015.1">
    <property type="nucleotide sequence ID" value="NZ_CP050292.1"/>
</dbReference>
<reference evidence="4 6" key="1">
    <citation type="submission" date="2016-03" db="EMBL/GenBank/DDBJ databases">
        <title>Microsymbionts genomes from the relict species Vavilovia formosa (Stev.) Fed.</title>
        <authorList>
            <person name="Kopat V."/>
            <person name="Chirak E."/>
            <person name="Kimeklis A."/>
            <person name="Andronov E."/>
        </authorList>
    </citation>
    <scope>NUCLEOTIDE SEQUENCE [LARGE SCALE GENOMIC DNA]</scope>
    <source>
        <strain evidence="4 6">Vaf07</strain>
    </source>
</reference>
<dbReference type="OrthoDB" id="5183775at2"/>
<keyword evidence="2" id="KW-0169">Cobalamin biosynthesis</keyword>
<dbReference type="PANTHER" id="PTHR36925">
    <property type="entry name" value="COBALT-PRECORRIN-6A REDUCTASE"/>
    <property type="match status" value="1"/>
</dbReference>
<evidence type="ECO:0000313" key="7">
    <source>
        <dbReference type="Proteomes" id="UP000515291"/>
    </source>
</evidence>
<keyword evidence="6" id="KW-1185">Reference proteome</keyword>
<dbReference type="NCBIfam" id="TIGR00715">
    <property type="entry name" value="precor6x_red"/>
    <property type="match status" value="1"/>
</dbReference>
<protein>
    <submittedName>
        <fullName evidence="4">Cobalt-precorrin-6A reductase</fullName>
        <ecNumber evidence="5">1.3.1.106</ecNumber>
    </submittedName>
</protein>
<keyword evidence="3 5" id="KW-0560">Oxidoreductase</keyword>
<evidence type="ECO:0000313" key="5">
    <source>
        <dbReference type="EMBL" id="QND75737.1"/>
    </source>
</evidence>
<dbReference type="EMBL" id="LVYV01000014">
    <property type="protein sequence ID" value="KZD22828.1"/>
    <property type="molecule type" value="Genomic_DNA"/>
</dbReference>
<dbReference type="GO" id="GO:0009236">
    <property type="term" value="P:cobalamin biosynthetic process"/>
    <property type="evidence" value="ECO:0007669"/>
    <property type="project" value="UniProtKB-UniPathway"/>
</dbReference>
<dbReference type="PROSITE" id="PS51014">
    <property type="entry name" value="COBK_CBIJ"/>
    <property type="match status" value="1"/>
</dbReference>
<dbReference type="Proteomes" id="UP000515291">
    <property type="component" value="Chromosome"/>
</dbReference>
<organism evidence="4 6">
    <name type="scientific">Tardiphaga robiniae</name>
    <dbReference type="NCBI Taxonomy" id="943830"/>
    <lineage>
        <taxon>Bacteria</taxon>
        <taxon>Pseudomonadati</taxon>
        <taxon>Pseudomonadota</taxon>
        <taxon>Alphaproteobacteria</taxon>
        <taxon>Hyphomicrobiales</taxon>
        <taxon>Nitrobacteraceae</taxon>
        <taxon>Tardiphaga</taxon>
    </lineage>
</organism>
<dbReference type="UniPathway" id="UPA00148"/>
<sequence length="257" mass="27626">MRVLILGGTTEASDLTRLLADDPRFETTLSLAGRTAKPKAQPVQTRVGGFGGADGLATWLQREKIDAVVDATHPYADQISSNAVAACTRLAVPLASILRPAWQPRPDDNWLSVASAEAAADALGPEPRRVFLSMGRQELGAFATRPHHHYIARTIDPPDDVALPPNIQFLFSRGPFDITAETELLERETIDVLVSKNSGGAATYAKIDATRALGIPVVMIARPHKPSGYAVQNAEAVVAWLEQQRVHRAPSCSARGV</sequence>
<dbReference type="InterPro" id="IPR003723">
    <property type="entry name" value="Precorrin-6x_reduct"/>
</dbReference>
<evidence type="ECO:0000313" key="4">
    <source>
        <dbReference type="EMBL" id="KZD22828.1"/>
    </source>
</evidence>
<dbReference type="NCBIfam" id="NF005968">
    <property type="entry name" value="PRK08057.1-2"/>
    <property type="match status" value="1"/>
</dbReference>
<dbReference type="EMBL" id="CP050292">
    <property type="protein sequence ID" value="QND75737.1"/>
    <property type="molecule type" value="Genomic_DNA"/>
</dbReference>
<evidence type="ECO:0000256" key="3">
    <source>
        <dbReference type="ARBA" id="ARBA00023002"/>
    </source>
</evidence>
<accession>A0A163Z1Z9</accession>
<gene>
    <name evidence="4" type="ORF">A4A58_28165</name>
    <name evidence="5" type="ORF">HB776_31210</name>
</gene>
<dbReference type="AlphaFoldDB" id="A0A163Z1Z9"/>